<dbReference type="Proteomes" id="UP000321570">
    <property type="component" value="Unassembled WGS sequence"/>
</dbReference>
<dbReference type="AlphaFoldDB" id="A0A564YQQ8"/>
<proteinExistence type="predicted"/>
<name>A0A564YQQ8_HYMDI</name>
<evidence type="ECO:0000313" key="1">
    <source>
        <dbReference type="EMBL" id="VUZ49556.1"/>
    </source>
</evidence>
<sequence>MSTKSAIINSLGHVFFNLDVPKFVYKHVTLFSSSRFEDFLSLFNYLSFALSQYIADLDEQLDDNAKGQLQAPQEGETLEVIIDGYTLDTAPHLVLVSKSGCSITNISVLGMLP</sequence>
<accession>A0A564YQQ8</accession>
<gene>
    <name evidence="1" type="ORF">WMSIL1_LOCUS8640</name>
</gene>
<protein>
    <submittedName>
        <fullName evidence="1">Uncharacterized protein</fullName>
    </submittedName>
</protein>
<reference evidence="1 2" key="1">
    <citation type="submission" date="2019-07" db="EMBL/GenBank/DDBJ databases">
        <authorList>
            <person name="Jastrzebski P J."/>
            <person name="Paukszto L."/>
            <person name="Jastrzebski P J."/>
        </authorList>
    </citation>
    <scope>NUCLEOTIDE SEQUENCE [LARGE SCALE GENOMIC DNA]</scope>
    <source>
        <strain evidence="1 2">WMS-il1</strain>
    </source>
</reference>
<keyword evidence="2" id="KW-1185">Reference proteome</keyword>
<evidence type="ECO:0000313" key="2">
    <source>
        <dbReference type="Proteomes" id="UP000321570"/>
    </source>
</evidence>
<organism evidence="1 2">
    <name type="scientific">Hymenolepis diminuta</name>
    <name type="common">Rat tapeworm</name>
    <dbReference type="NCBI Taxonomy" id="6216"/>
    <lineage>
        <taxon>Eukaryota</taxon>
        <taxon>Metazoa</taxon>
        <taxon>Spiralia</taxon>
        <taxon>Lophotrochozoa</taxon>
        <taxon>Platyhelminthes</taxon>
        <taxon>Cestoda</taxon>
        <taxon>Eucestoda</taxon>
        <taxon>Cyclophyllidea</taxon>
        <taxon>Hymenolepididae</taxon>
        <taxon>Hymenolepis</taxon>
    </lineage>
</organism>
<dbReference type="EMBL" id="CABIJS010000333">
    <property type="protein sequence ID" value="VUZ49556.1"/>
    <property type="molecule type" value="Genomic_DNA"/>
</dbReference>